<keyword evidence="3" id="KW-1185">Reference proteome</keyword>
<reference evidence="2 3" key="1">
    <citation type="submission" date="2021-06" db="EMBL/GenBank/DDBJ databases">
        <title>Caerostris extrusa draft genome.</title>
        <authorList>
            <person name="Kono N."/>
            <person name="Arakawa K."/>
        </authorList>
    </citation>
    <scope>NUCLEOTIDE SEQUENCE [LARGE SCALE GENOMIC DNA]</scope>
</reference>
<accession>A0AAV4XSI5</accession>
<gene>
    <name evidence="2" type="ORF">CEXT_551241</name>
</gene>
<feature type="region of interest" description="Disordered" evidence="1">
    <location>
        <begin position="80"/>
        <end position="111"/>
    </location>
</feature>
<dbReference type="EMBL" id="BPLR01000886">
    <property type="protein sequence ID" value="GIY98121.1"/>
    <property type="molecule type" value="Genomic_DNA"/>
</dbReference>
<evidence type="ECO:0000256" key="1">
    <source>
        <dbReference type="SAM" id="MobiDB-lite"/>
    </source>
</evidence>
<proteinExistence type="predicted"/>
<protein>
    <submittedName>
        <fullName evidence="2">Uncharacterized protein</fullName>
    </submittedName>
</protein>
<comment type="caution">
    <text evidence="2">The sequence shown here is derived from an EMBL/GenBank/DDBJ whole genome shotgun (WGS) entry which is preliminary data.</text>
</comment>
<dbReference type="Proteomes" id="UP001054945">
    <property type="component" value="Unassembled WGS sequence"/>
</dbReference>
<evidence type="ECO:0000313" key="3">
    <source>
        <dbReference type="Proteomes" id="UP001054945"/>
    </source>
</evidence>
<feature type="non-terminal residue" evidence="2">
    <location>
        <position position="1"/>
    </location>
</feature>
<organism evidence="2 3">
    <name type="scientific">Caerostris extrusa</name>
    <name type="common">Bark spider</name>
    <name type="synonym">Caerostris bankana</name>
    <dbReference type="NCBI Taxonomy" id="172846"/>
    <lineage>
        <taxon>Eukaryota</taxon>
        <taxon>Metazoa</taxon>
        <taxon>Ecdysozoa</taxon>
        <taxon>Arthropoda</taxon>
        <taxon>Chelicerata</taxon>
        <taxon>Arachnida</taxon>
        <taxon>Araneae</taxon>
        <taxon>Araneomorphae</taxon>
        <taxon>Entelegynae</taxon>
        <taxon>Araneoidea</taxon>
        <taxon>Araneidae</taxon>
        <taxon>Caerostris</taxon>
    </lineage>
</organism>
<dbReference type="AlphaFoldDB" id="A0AAV4XSI5"/>
<sequence>PENEVLAQYHKKLAKYKSKPVSRKGTSEREEQTLKFLEKFKNSMEKAKMNYTEEKSSDEEDESWLVHCLRANDEKTILAKDANLPTGDRYDLSDPRNPINERRRKEKKMKK</sequence>
<evidence type="ECO:0000313" key="2">
    <source>
        <dbReference type="EMBL" id="GIY98121.1"/>
    </source>
</evidence>
<feature type="compositionally biased region" description="Basic and acidic residues" evidence="1">
    <location>
        <begin position="88"/>
        <end position="103"/>
    </location>
</feature>
<name>A0AAV4XSI5_CAEEX</name>